<name>A0ABP2X661_9CHLA</name>
<organism evidence="1 2">
    <name type="scientific">Chlamydia avium</name>
    <dbReference type="NCBI Taxonomy" id="1457141"/>
    <lineage>
        <taxon>Bacteria</taxon>
        <taxon>Pseudomonadati</taxon>
        <taxon>Chlamydiota</taxon>
        <taxon>Chlamydiia</taxon>
        <taxon>Chlamydiales</taxon>
        <taxon>Chlamydiaceae</taxon>
        <taxon>Chlamydia/Chlamydophila group</taxon>
        <taxon>Chlamydia</taxon>
    </lineage>
</organism>
<evidence type="ECO:0000313" key="1">
    <source>
        <dbReference type="EMBL" id="EPP38314.1"/>
    </source>
</evidence>
<comment type="caution">
    <text evidence="1">The sequence shown here is derived from an EMBL/GenBank/DDBJ whole genome shotgun (WGS) entry which is preliminary data.</text>
</comment>
<accession>A0ABP2X661</accession>
<dbReference type="EMBL" id="ATND01000002">
    <property type="protein sequence ID" value="EPP38314.1"/>
    <property type="molecule type" value="Genomic_DNA"/>
</dbReference>
<sequence>MQEYTKLTFNLYLKSLGANSIALDKDEPPSVKDRDAVAHIDFN</sequence>
<proteinExistence type="predicted"/>
<gene>
    <name evidence="1" type="ORF">CP10881SC42_0522</name>
</gene>
<protein>
    <submittedName>
        <fullName evidence="1">Uncharacterized protein</fullName>
    </submittedName>
</protein>
<keyword evidence="2" id="KW-1185">Reference proteome</keyword>
<evidence type="ECO:0000313" key="2">
    <source>
        <dbReference type="Proteomes" id="UP000014821"/>
    </source>
</evidence>
<reference evidence="1" key="1">
    <citation type="submission" date="2013-04" db="EMBL/GenBank/DDBJ databases">
        <title>Genome sequence of Chlamydia psittaci 10_881_SC42.</title>
        <authorList>
            <person name="Huot-Creasy H."/>
            <person name="McCracken C.L."/>
            <person name="Humphries M."/>
            <person name="Sachse K."/>
            <person name="Laroucau K."/>
            <person name="Bavoil P."/>
            <person name="Myers G.S."/>
        </authorList>
    </citation>
    <scope>NUCLEOTIDE SEQUENCE [LARGE SCALE GENOMIC DNA]</scope>
    <source>
        <strain evidence="1">10_881_SC42</strain>
    </source>
</reference>
<dbReference type="Proteomes" id="UP000014821">
    <property type="component" value="Unassembled WGS sequence"/>
</dbReference>